<reference evidence="1" key="1">
    <citation type="journal article" date="2015" name="Nature">
        <title>Complex archaea that bridge the gap between prokaryotes and eukaryotes.</title>
        <authorList>
            <person name="Spang A."/>
            <person name="Saw J.H."/>
            <person name="Jorgensen S.L."/>
            <person name="Zaremba-Niedzwiedzka K."/>
            <person name="Martijn J."/>
            <person name="Lind A.E."/>
            <person name="van Eijk R."/>
            <person name="Schleper C."/>
            <person name="Guy L."/>
            <person name="Ettema T.J."/>
        </authorList>
    </citation>
    <scope>NUCLEOTIDE SEQUENCE</scope>
</reference>
<accession>A0A0F9B657</accession>
<gene>
    <name evidence="1" type="ORF">LCGC14_2567670</name>
</gene>
<dbReference type="AlphaFoldDB" id="A0A0F9B657"/>
<proteinExistence type="predicted"/>
<sequence length="49" mass="5467">MSSLVEYELETLAEWDADALLDALGITTEDLLAVPEFNARAVKWIESNL</sequence>
<name>A0A0F9B657_9ZZZZ</name>
<comment type="caution">
    <text evidence="1">The sequence shown here is derived from an EMBL/GenBank/DDBJ whole genome shotgun (WGS) entry which is preliminary data.</text>
</comment>
<organism evidence="1">
    <name type="scientific">marine sediment metagenome</name>
    <dbReference type="NCBI Taxonomy" id="412755"/>
    <lineage>
        <taxon>unclassified sequences</taxon>
        <taxon>metagenomes</taxon>
        <taxon>ecological metagenomes</taxon>
    </lineage>
</organism>
<protein>
    <submittedName>
        <fullName evidence="1">Uncharacterized protein</fullName>
    </submittedName>
</protein>
<evidence type="ECO:0000313" key="1">
    <source>
        <dbReference type="EMBL" id="KKL09257.1"/>
    </source>
</evidence>
<dbReference type="EMBL" id="LAZR01042555">
    <property type="protein sequence ID" value="KKL09257.1"/>
    <property type="molecule type" value="Genomic_DNA"/>
</dbReference>